<dbReference type="AlphaFoldDB" id="A0A0Q9YDZ5"/>
<dbReference type="STRING" id="437022.CC99x_01191"/>
<dbReference type="EMBL" id="LKHV01000005">
    <property type="protein sequence ID" value="KRG18710.1"/>
    <property type="molecule type" value="Genomic_DNA"/>
</dbReference>
<dbReference type="PATRIC" id="fig|1590042.3.peg.1205"/>
<accession>A0A0Q9YDZ5</accession>
<name>A0A0Q9YDZ5_9GAMM</name>
<evidence type="ECO:0000313" key="5">
    <source>
        <dbReference type="Proteomes" id="UP000051494"/>
    </source>
</evidence>
<reference evidence="4" key="2">
    <citation type="journal article" date="2016" name="Genome Announc.">
        <title>Draft Genome Sequences of Two Novel Amoeba-Resistant Intranuclear Bacteria, 'Candidatus Berkiella cookevillensis' and 'Candidatus Berkiella aquae'.</title>
        <authorList>
            <person name="Mehari Y.T."/>
            <person name="Arivett B.A."/>
            <person name="Farone A.L."/>
            <person name="Gunderson J.H."/>
            <person name="Farone M.B."/>
        </authorList>
    </citation>
    <scope>NUCLEOTIDE SEQUENCE</scope>
    <source>
        <strain evidence="4">CC99</strain>
    </source>
</reference>
<dbReference type="EMBL" id="LKHV02000001">
    <property type="protein sequence ID" value="MCS5709626.1"/>
    <property type="molecule type" value="Genomic_DNA"/>
</dbReference>
<evidence type="ECO:0000313" key="4">
    <source>
        <dbReference type="EMBL" id="MCS5709626.1"/>
    </source>
</evidence>
<sequence length="223" mass="25073">MLTAAFRKMNKTIDDIFNHIKASSENIARWIEKHSNAVTAEVDKALHEIHAYFLFHWNRYKPKVDKISQATTVVTTATSTFKTSTEVMPILFSVLPIITGIPIIGLLLPEFFLTDAVLATIMVGVAGFVAYLKYIELQERDALDHMIVENQNRISALESELAQLKQNQNLNPDPCCDAQSHAATLTHQFEADKHKKSTPHTPEPQHTPPPLQKRSSPVARKSH</sequence>
<feature type="compositionally biased region" description="Pro residues" evidence="1">
    <location>
        <begin position="201"/>
        <end position="211"/>
    </location>
</feature>
<feature type="transmembrane region" description="Helical" evidence="2">
    <location>
        <begin position="111"/>
        <end position="132"/>
    </location>
</feature>
<organism evidence="3">
    <name type="scientific">Candidatus Berkiella cookevillensis</name>
    <dbReference type="NCBI Taxonomy" id="437022"/>
    <lineage>
        <taxon>Bacteria</taxon>
        <taxon>Pseudomonadati</taxon>
        <taxon>Pseudomonadota</taxon>
        <taxon>Gammaproteobacteria</taxon>
        <taxon>Candidatus Berkiellales</taxon>
        <taxon>Candidatus Berkiellaceae</taxon>
        <taxon>Candidatus Berkiella</taxon>
    </lineage>
</organism>
<reference evidence="3" key="1">
    <citation type="submission" date="2015-09" db="EMBL/GenBank/DDBJ databases">
        <title>Draft Genome Sequences of Two Novel Amoeba-resistant Intranuclear Bacteria, Candidatus Berkiella cookevillensis and Candidatus Berkiella aquae.</title>
        <authorList>
            <person name="Mehari Y.T."/>
            <person name="Arivett B.A."/>
            <person name="Farone A.L."/>
            <person name="Gunderson J.H."/>
            <person name="Farone M.B."/>
        </authorList>
    </citation>
    <scope>NUCLEOTIDE SEQUENCE [LARGE SCALE GENOMIC DNA]</scope>
    <source>
        <strain evidence="3">CC99</strain>
    </source>
</reference>
<evidence type="ECO:0000256" key="1">
    <source>
        <dbReference type="SAM" id="MobiDB-lite"/>
    </source>
</evidence>
<keyword evidence="2" id="KW-1133">Transmembrane helix</keyword>
<keyword evidence="2" id="KW-0812">Transmembrane</keyword>
<dbReference type="RefSeq" id="WP_057624301.1">
    <property type="nucleotide sequence ID" value="NZ_LKHV02000001.1"/>
</dbReference>
<dbReference type="Proteomes" id="UP000051494">
    <property type="component" value="Unassembled WGS sequence"/>
</dbReference>
<gene>
    <name evidence="3" type="ORF">CC99x_01191</name>
    <name evidence="4" type="ORF">CC99x_012040</name>
</gene>
<keyword evidence="2" id="KW-0472">Membrane</keyword>
<comment type="caution">
    <text evidence="3">The sequence shown here is derived from an EMBL/GenBank/DDBJ whole genome shotgun (WGS) entry which is preliminary data.</text>
</comment>
<feature type="region of interest" description="Disordered" evidence="1">
    <location>
        <begin position="187"/>
        <end position="223"/>
    </location>
</feature>
<evidence type="ECO:0000256" key="2">
    <source>
        <dbReference type="SAM" id="Phobius"/>
    </source>
</evidence>
<reference evidence="4" key="3">
    <citation type="submission" date="2021-06" db="EMBL/GenBank/DDBJ databases">
        <title>Genomic Description and Analysis of Intracellular Bacteria, Candidatus Berkiella cookevillensis and Candidatus Berkiella aquae.</title>
        <authorList>
            <person name="Kidane D.T."/>
            <person name="Mehari Y.T."/>
            <person name="Rice F.C."/>
            <person name="Arivett B.A."/>
            <person name="Farone A.L."/>
            <person name="Berk S.G."/>
            <person name="Farone M.B."/>
        </authorList>
    </citation>
    <scope>NUCLEOTIDE SEQUENCE</scope>
    <source>
        <strain evidence="4">CC99</strain>
    </source>
</reference>
<evidence type="ECO:0000313" key="3">
    <source>
        <dbReference type="EMBL" id="KRG18710.1"/>
    </source>
</evidence>
<feature type="transmembrane region" description="Helical" evidence="2">
    <location>
        <begin position="87"/>
        <end position="105"/>
    </location>
</feature>
<protein>
    <submittedName>
        <fullName evidence="3">Uncharacterized protein</fullName>
    </submittedName>
</protein>
<proteinExistence type="predicted"/>
<keyword evidence="5" id="KW-1185">Reference proteome</keyword>